<dbReference type="AlphaFoldDB" id="A0A2U1K4J5"/>
<sequence length="89" mass="10225">MNQAFLQQMINHKINNITAGELVQLSSDYGIHISKGEAQKVISILRKERVNIANQKQINKILLKIKREVNPNAMKQVQKLLARFMNNLT</sequence>
<proteinExistence type="predicted"/>
<dbReference type="RefSeq" id="WP_116553864.1">
    <property type="nucleotide sequence ID" value="NZ_QCZG01000008.1"/>
</dbReference>
<name>A0A2U1K4J5_9BACI</name>
<accession>A0A2U1K4J5</accession>
<dbReference type="Pfam" id="PF11116">
    <property type="entry name" value="DUF2624"/>
    <property type="match status" value="1"/>
</dbReference>
<protein>
    <submittedName>
        <fullName evidence="1">DUF2624 domain-containing protein</fullName>
    </submittedName>
</protein>
<dbReference type="EMBL" id="QCZG01000008">
    <property type="protein sequence ID" value="PWA12447.1"/>
    <property type="molecule type" value="Genomic_DNA"/>
</dbReference>
<keyword evidence="2" id="KW-1185">Reference proteome</keyword>
<dbReference type="OrthoDB" id="2969753at2"/>
<organism evidence="1 2">
    <name type="scientific">Pueribacillus theae</name>
    <dbReference type="NCBI Taxonomy" id="2171751"/>
    <lineage>
        <taxon>Bacteria</taxon>
        <taxon>Bacillati</taxon>
        <taxon>Bacillota</taxon>
        <taxon>Bacilli</taxon>
        <taxon>Bacillales</taxon>
        <taxon>Bacillaceae</taxon>
        <taxon>Pueribacillus</taxon>
    </lineage>
</organism>
<dbReference type="Proteomes" id="UP000245998">
    <property type="component" value="Unassembled WGS sequence"/>
</dbReference>
<dbReference type="InterPro" id="IPR020277">
    <property type="entry name" value="DUF2624"/>
</dbReference>
<gene>
    <name evidence="1" type="ORF">DCC39_05370</name>
</gene>
<evidence type="ECO:0000313" key="2">
    <source>
        <dbReference type="Proteomes" id="UP000245998"/>
    </source>
</evidence>
<reference evidence="1 2" key="1">
    <citation type="submission" date="2018-04" db="EMBL/GenBank/DDBJ databases">
        <title>Camelliibacillus theae gen. nov., sp. nov., isolated from Pu'er tea.</title>
        <authorList>
            <person name="Niu L."/>
        </authorList>
    </citation>
    <scope>NUCLEOTIDE SEQUENCE [LARGE SCALE GENOMIC DNA]</scope>
    <source>
        <strain evidence="1 2">T8</strain>
    </source>
</reference>
<comment type="caution">
    <text evidence="1">The sequence shown here is derived from an EMBL/GenBank/DDBJ whole genome shotgun (WGS) entry which is preliminary data.</text>
</comment>
<evidence type="ECO:0000313" key="1">
    <source>
        <dbReference type="EMBL" id="PWA12447.1"/>
    </source>
</evidence>